<accession>A0A4D5RF62</accession>
<keyword evidence="1" id="KW-0812">Transmembrane</keyword>
<name>A0A4D5RF62_IXOSC</name>
<dbReference type="EMBL" id="GHJT01001250">
    <property type="protein sequence ID" value="MOY35221.1"/>
    <property type="molecule type" value="Transcribed_RNA"/>
</dbReference>
<reference evidence="2" key="1">
    <citation type="submission" date="2019-04" db="EMBL/GenBank/DDBJ databases">
        <title>An insight into the mialome of Ixodes scapularis.</title>
        <authorList>
            <person name="Ribeiro J.M."/>
            <person name="Mather T.N."/>
            <person name="Karim S."/>
        </authorList>
    </citation>
    <scope>NUCLEOTIDE SEQUENCE</scope>
</reference>
<proteinExistence type="predicted"/>
<keyword evidence="1" id="KW-0472">Membrane</keyword>
<sequence length="140" mass="15711">MSVLVSCRPQKWLVGITSFFSLAYLEHVFLFCVRLSLNKVILCSAFFFFFFVITFFLVMTGYVNGTALNCSLQQPLCISMLTVWVAATCRRATCLLHCETISRLTNVPPTRGRAFRVAGMQLLPPKVIPTSDGSSKFLHC</sequence>
<feature type="transmembrane region" description="Helical" evidence="1">
    <location>
        <begin position="12"/>
        <end position="33"/>
    </location>
</feature>
<evidence type="ECO:0000256" key="1">
    <source>
        <dbReference type="SAM" id="Phobius"/>
    </source>
</evidence>
<feature type="transmembrane region" description="Helical" evidence="1">
    <location>
        <begin position="40"/>
        <end position="63"/>
    </location>
</feature>
<organism evidence="2">
    <name type="scientific">Ixodes scapularis</name>
    <name type="common">Black-legged tick</name>
    <name type="synonym">Deer tick</name>
    <dbReference type="NCBI Taxonomy" id="6945"/>
    <lineage>
        <taxon>Eukaryota</taxon>
        <taxon>Metazoa</taxon>
        <taxon>Ecdysozoa</taxon>
        <taxon>Arthropoda</taxon>
        <taxon>Chelicerata</taxon>
        <taxon>Arachnida</taxon>
        <taxon>Acari</taxon>
        <taxon>Parasitiformes</taxon>
        <taxon>Ixodida</taxon>
        <taxon>Ixodoidea</taxon>
        <taxon>Ixodidae</taxon>
        <taxon>Ixodinae</taxon>
        <taxon>Ixodes</taxon>
    </lineage>
</organism>
<protein>
    <submittedName>
        <fullName evidence="2">Uncharacterized protein</fullName>
    </submittedName>
</protein>
<evidence type="ECO:0000313" key="2">
    <source>
        <dbReference type="EMBL" id="MOY35221.1"/>
    </source>
</evidence>
<dbReference type="AlphaFoldDB" id="A0A4D5RF62"/>
<keyword evidence="1" id="KW-1133">Transmembrane helix</keyword>